<sequence>MALDLTLTALPAAARFALDKARARAEYAAEFDKILEPDKLRQHLVMIRRSSNGTPEALLLELLADAEQLRPLPLPEPPEFYSYSRGYATLDHLLAAWLQARGQPRQLGNYVFYSGTPLDTNGQHAYFHYLRPAQVQGIDHILRQAKFADLLGHYDYERLSEQGVYKLTRPEHLPYLEEEYAALRAFFGAAQAAEAFMLIELV</sequence>
<proteinExistence type="predicted"/>
<name>A0A1I0DSD0_9BACT</name>
<dbReference type="Pfam" id="PF08974">
    <property type="entry name" value="DUF1877"/>
    <property type="match status" value="1"/>
</dbReference>
<dbReference type="Gene3D" id="3.40.1760.10">
    <property type="entry name" value="YfbM-like super family"/>
    <property type="match status" value="1"/>
</dbReference>
<dbReference type="Proteomes" id="UP000198697">
    <property type="component" value="Unassembled WGS sequence"/>
</dbReference>
<organism evidence="1 2">
    <name type="scientific">Hymenobacter actinosclerus</name>
    <dbReference type="NCBI Taxonomy" id="82805"/>
    <lineage>
        <taxon>Bacteria</taxon>
        <taxon>Pseudomonadati</taxon>
        <taxon>Bacteroidota</taxon>
        <taxon>Cytophagia</taxon>
        <taxon>Cytophagales</taxon>
        <taxon>Hymenobacteraceae</taxon>
        <taxon>Hymenobacter</taxon>
    </lineage>
</organism>
<dbReference type="AlphaFoldDB" id="A0A1I0DSD0"/>
<keyword evidence="2" id="KW-1185">Reference proteome</keyword>
<gene>
    <name evidence="1" type="ORF">SAMN04487998_1536</name>
</gene>
<dbReference type="InterPro" id="IPR035944">
    <property type="entry name" value="YfbM-like_sf"/>
</dbReference>
<dbReference type="STRING" id="82805.SAMN04487998_1536"/>
<protein>
    <recommendedName>
        <fullName evidence="3">DUF1877 domain-containing protein</fullName>
    </recommendedName>
</protein>
<accession>A0A1I0DSD0</accession>
<evidence type="ECO:0000313" key="2">
    <source>
        <dbReference type="Proteomes" id="UP000198697"/>
    </source>
</evidence>
<dbReference type="RefSeq" id="WP_092770075.1">
    <property type="nucleotide sequence ID" value="NZ_FOHS01000002.1"/>
</dbReference>
<evidence type="ECO:0008006" key="3">
    <source>
        <dbReference type="Google" id="ProtNLM"/>
    </source>
</evidence>
<reference evidence="2" key="1">
    <citation type="submission" date="2016-10" db="EMBL/GenBank/DDBJ databases">
        <authorList>
            <person name="Varghese N."/>
            <person name="Submissions S."/>
        </authorList>
    </citation>
    <scope>NUCLEOTIDE SEQUENCE [LARGE SCALE GENOMIC DNA]</scope>
    <source>
        <strain evidence="2">DSM 15310</strain>
    </source>
</reference>
<dbReference type="OrthoDB" id="1376680at2"/>
<dbReference type="InterPro" id="IPR015068">
    <property type="entry name" value="DUF1877"/>
</dbReference>
<dbReference type="EMBL" id="FOHS01000002">
    <property type="protein sequence ID" value="SET35349.1"/>
    <property type="molecule type" value="Genomic_DNA"/>
</dbReference>
<evidence type="ECO:0000313" key="1">
    <source>
        <dbReference type="EMBL" id="SET35349.1"/>
    </source>
</evidence>